<evidence type="ECO:0000256" key="2">
    <source>
        <dbReference type="SAM" id="MobiDB-lite"/>
    </source>
</evidence>
<evidence type="ECO:0000256" key="1">
    <source>
        <dbReference type="ARBA" id="ARBA00022884"/>
    </source>
</evidence>
<dbReference type="Proteomes" id="UP000502823">
    <property type="component" value="Unassembled WGS sequence"/>
</dbReference>
<gene>
    <name evidence="4" type="ORF">Cfor_06592</name>
</gene>
<proteinExistence type="predicted"/>
<dbReference type="InParanoid" id="A0A6L2P8N0"/>
<dbReference type="EMBL" id="BLKM01000077">
    <property type="protein sequence ID" value="GFG28676.1"/>
    <property type="molecule type" value="Genomic_DNA"/>
</dbReference>
<dbReference type="Pfam" id="PF13865">
    <property type="entry name" value="FoP_duplication"/>
    <property type="match status" value="1"/>
</dbReference>
<sequence length="77" mass="8783">CADTEGISLSCSHVTVFRRSGRMRGGNSRGSRGRQTRNIPSKEELDLQLDQYMASTKSHLDKELDSYMNQAQDEMWD</sequence>
<evidence type="ECO:0000259" key="3">
    <source>
        <dbReference type="SMART" id="SM01218"/>
    </source>
</evidence>
<feature type="region of interest" description="Disordered" evidence="2">
    <location>
        <begin position="20"/>
        <end position="44"/>
    </location>
</feature>
<protein>
    <recommendedName>
        <fullName evidence="3">Chromatin target of PRMT1 protein C-terminal domain-containing protein</fullName>
    </recommendedName>
</protein>
<name>A0A6L2P8N0_COPFO</name>
<feature type="non-terminal residue" evidence="4">
    <location>
        <position position="1"/>
    </location>
</feature>
<dbReference type="InterPro" id="IPR052656">
    <property type="entry name" value="CTOP_PRMT1"/>
</dbReference>
<organism evidence="4 5">
    <name type="scientific">Coptotermes formosanus</name>
    <name type="common">Formosan subterranean termite</name>
    <dbReference type="NCBI Taxonomy" id="36987"/>
    <lineage>
        <taxon>Eukaryota</taxon>
        <taxon>Metazoa</taxon>
        <taxon>Ecdysozoa</taxon>
        <taxon>Arthropoda</taxon>
        <taxon>Hexapoda</taxon>
        <taxon>Insecta</taxon>
        <taxon>Pterygota</taxon>
        <taxon>Neoptera</taxon>
        <taxon>Polyneoptera</taxon>
        <taxon>Dictyoptera</taxon>
        <taxon>Blattodea</taxon>
        <taxon>Blattoidea</taxon>
        <taxon>Termitoidae</taxon>
        <taxon>Rhinotermitidae</taxon>
        <taxon>Coptotermes</taxon>
    </lineage>
</organism>
<evidence type="ECO:0000313" key="4">
    <source>
        <dbReference type="EMBL" id="GFG28676.1"/>
    </source>
</evidence>
<dbReference type="PANTHER" id="PTHR48426:SF1">
    <property type="entry name" value="CHROMATIN TARGET OF PRMT1 PROTEIN"/>
    <property type="match status" value="1"/>
</dbReference>
<reference evidence="5" key="1">
    <citation type="submission" date="2020-01" db="EMBL/GenBank/DDBJ databases">
        <title>Draft genome sequence of the Termite Coptotermes fromosanus.</title>
        <authorList>
            <person name="Itakura S."/>
            <person name="Yosikawa Y."/>
            <person name="Umezawa K."/>
        </authorList>
    </citation>
    <scope>NUCLEOTIDE SEQUENCE [LARGE SCALE GENOMIC DNA]</scope>
</reference>
<feature type="domain" description="Chromatin target of PRMT1 protein C-terminal" evidence="3">
    <location>
        <begin position="5"/>
        <end position="74"/>
    </location>
</feature>
<dbReference type="InterPro" id="IPR025715">
    <property type="entry name" value="FoP_C"/>
</dbReference>
<accession>A0A6L2P8N0</accession>
<dbReference type="GO" id="GO:0003723">
    <property type="term" value="F:RNA binding"/>
    <property type="evidence" value="ECO:0007669"/>
    <property type="project" value="UniProtKB-KW"/>
</dbReference>
<evidence type="ECO:0000313" key="5">
    <source>
        <dbReference type="Proteomes" id="UP000502823"/>
    </source>
</evidence>
<keyword evidence="1" id="KW-0694">RNA-binding</keyword>
<dbReference type="AlphaFoldDB" id="A0A6L2P8N0"/>
<comment type="caution">
    <text evidence="4">The sequence shown here is derived from an EMBL/GenBank/DDBJ whole genome shotgun (WGS) entry which is preliminary data.</text>
</comment>
<dbReference type="SMART" id="SM01218">
    <property type="entry name" value="FoP_duplication"/>
    <property type="match status" value="1"/>
</dbReference>
<keyword evidence="5" id="KW-1185">Reference proteome</keyword>
<dbReference type="OrthoDB" id="446014at2759"/>
<dbReference type="PANTHER" id="PTHR48426">
    <property type="entry name" value="CHROMATIN TARGET OF PRMT1 PROTEIN"/>
    <property type="match status" value="1"/>
</dbReference>